<dbReference type="EMBL" id="UINC01003513">
    <property type="protein sequence ID" value="SVA06982.1"/>
    <property type="molecule type" value="Genomic_DNA"/>
</dbReference>
<evidence type="ECO:0000313" key="1">
    <source>
        <dbReference type="EMBL" id="SVA06982.1"/>
    </source>
</evidence>
<evidence type="ECO:0008006" key="2">
    <source>
        <dbReference type="Google" id="ProtNLM"/>
    </source>
</evidence>
<accession>A0A381SSI5</accession>
<dbReference type="SUPFAM" id="SSF53756">
    <property type="entry name" value="UDP-Glycosyltransferase/glycogen phosphorylase"/>
    <property type="match status" value="1"/>
</dbReference>
<gene>
    <name evidence="1" type="ORF">METZ01_LOCUS59836</name>
</gene>
<organism evidence="1">
    <name type="scientific">marine metagenome</name>
    <dbReference type="NCBI Taxonomy" id="408172"/>
    <lineage>
        <taxon>unclassified sequences</taxon>
        <taxon>metagenomes</taxon>
        <taxon>ecological metagenomes</taxon>
    </lineage>
</organism>
<sequence>MIRHNIYKFYRGREGYYKEKDGYPPVWSPNGLLDKTFLKYKDWLWRSKIKEAIKKYDLLNYDVIHFESGMDFLKDECFAQALKKRGKKIICHYHGEDLRTRGVMPIINQLSDLNLTNEVDLLSKHPNIQYLFLPFEFGNIYPKTELNDTIRIAHAPTNRYYKGSSGIIQTCRILHNEGLITFDLIENVSHSVAMERKKSADIFIDQVGDKGGWGYGMNSVESLSMGICTLTEINNTYKSFIPDNPFINITSGSLEYKLRSLIQNREQIMKSGNRGYKWVRKKHDISSVARKLYSYYRSIGLNP</sequence>
<proteinExistence type="predicted"/>
<name>A0A381SSI5_9ZZZZ</name>
<protein>
    <recommendedName>
        <fullName evidence="2">Glycosyltransferase family 1 protein</fullName>
    </recommendedName>
</protein>
<reference evidence="1" key="1">
    <citation type="submission" date="2018-05" db="EMBL/GenBank/DDBJ databases">
        <authorList>
            <person name="Lanie J.A."/>
            <person name="Ng W.-L."/>
            <person name="Kazmierczak K.M."/>
            <person name="Andrzejewski T.M."/>
            <person name="Davidsen T.M."/>
            <person name="Wayne K.J."/>
            <person name="Tettelin H."/>
            <person name="Glass J.I."/>
            <person name="Rusch D."/>
            <person name="Podicherti R."/>
            <person name="Tsui H.-C.T."/>
            <person name="Winkler M.E."/>
        </authorList>
    </citation>
    <scope>NUCLEOTIDE SEQUENCE</scope>
</reference>
<dbReference type="AlphaFoldDB" id="A0A381SSI5"/>